<gene>
    <name evidence="1" type="ORF">OYG11_11370</name>
</gene>
<proteinExistence type="predicted"/>
<reference evidence="1" key="2">
    <citation type="submission" date="2022-12" db="EMBL/GenBank/DDBJ databases">
        <authorList>
            <person name="Kardos G."/>
            <person name="Sarkozi R."/>
            <person name="Laczko L."/>
            <person name="Marton S."/>
            <person name="Makrai L."/>
            <person name="Banyai K."/>
            <person name="Fodor L."/>
        </authorList>
    </citation>
    <scope>NUCLEOTIDE SEQUENCE</scope>
    <source>
        <strain evidence="1">84/14</strain>
    </source>
</reference>
<dbReference type="AlphaFoldDB" id="A0A9Q4DLI4"/>
<feature type="non-terminal residue" evidence="1">
    <location>
        <position position="1"/>
    </location>
</feature>
<sequence length="73" mass="8361">AKYYAMRSKIARAKLKRVNVRIEALTHQKEKDKLDLLVEASLHALAPLASAMSTIFEDPKLSFLLWAFSVIFR</sequence>
<dbReference type="EMBL" id="JAPQFC010000249">
    <property type="protein sequence ID" value="MCY6524801.1"/>
    <property type="molecule type" value="Genomic_DNA"/>
</dbReference>
<accession>A0A9Q4DLI4</accession>
<organism evidence="1 2">
    <name type="scientific">Actinobacillus pleuropneumoniae</name>
    <name type="common">Haemophilus pleuropneumoniae</name>
    <dbReference type="NCBI Taxonomy" id="715"/>
    <lineage>
        <taxon>Bacteria</taxon>
        <taxon>Pseudomonadati</taxon>
        <taxon>Pseudomonadota</taxon>
        <taxon>Gammaproteobacteria</taxon>
        <taxon>Pasteurellales</taxon>
        <taxon>Pasteurellaceae</taxon>
        <taxon>Actinobacillus</taxon>
    </lineage>
</organism>
<reference evidence="1" key="1">
    <citation type="journal article" date="2021" name="Vet Sci">
        <title>O-Serogroups and Pathovirotypes of Escherichia coli Isolated from Post-Weaning Piglets Showing Diarrhoea and/or Oedema in South Korea.</title>
        <authorList>
            <person name="Byun J.W."/>
            <person name="Moon B.Y."/>
            <person name="Do K.H."/>
            <person name="Lee K."/>
            <person name="Lee H.Y."/>
            <person name="Kim W.I."/>
            <person name="So B."/>
            <person name="Lee W.K."/>
        </authorList>
    </citation>
    <scope>NUCLEOTIDE SEQUENCE</scope>
    <source>
        <strain evidence="1">84/14</strain>
    </source>
</reference>
<evidence type="ECO:0000313" key="2">
    <source>
        <dbReference type="Proteomes" id="UP001077788"/>
    </source>
</evidence>
<comment type="caution">
    <text evidence="1">The sequence shown here is derived from an EMBL/GenBank/DDBJ whole genome shotgun (WGS) entry which is preliminary data.</text>
</comment>
<dbReference type="RefSeq" id="WP_267991900.1">
    <property type="nucleotide sequence ID" value="NZ_JAPQFC010000249.1"/>
</dbReference>
<protein>
    <submittedName>
        <fullName evidence="1">Uncharacterized protein</fullName>
    </submittedName>
</protein>
<evidence type="ECO:0000313" key="1">
    <source>
        <dbReference type="EMBL" id="MCY6524801.1"/>
    </source>
</evidence>
<dbReference type="Proteomes" id="UP001077788">
    <property type="component" value="Unassembled WGS sequence"/>
</dbReference>
<name>A0A9Q4DLI4_ACTPL</name>